<dbReference type="GO" id="GO:0030020">
    <property type="term" value="F:extracellular matrix structural constituent conferring tensile strength"/>
    <property type="evidence" value="ECO:0007669"/>
    <property type="project" value="TreeGrafter"/>
</dbReference>
<protein>
    <submittedName>
        <fullName evidence="2">Collagen triple helix repeat protein</fullName>
    </submittedName>
</protein>
<feature type="region of interest" description="Disordered" evidence="1">
    <location>
        <begin position="305"/>
        <end position="324"/>
    </location>
</feature>
<feature type="compositionally biased region" description="Low complexity" evidence="1">
    <location>
        <begin position="59"/>
        <end position="114"/>
    </location>
</feature>
<feature type="compositionally biased region" description="Low complexity" evidence="1">
    <location>
        <begin position="237"/>
        <end position="257"/>
    </location>
</feature>
<gene>
    <name evidence="2" type="ORF">HMPREF0372_00591</name>
</gene>
<reference evidence="2 3" key="1">
    <citation type="submission" date="2011-08" db="EMBL/GenBank/DDBJ databases">
        <authorList>
            <person name="Weinstock G."/>
            <person name="Sodergren E."/>
            <person name="Clifton S."/>
            <person name="Fulton L."/>
            <person name="Fulton B."/>
            <person name="Courtney L."/>
            <person name="Fronick C."/>
            <person name="Harrison M."/>
            <person name="Strong C."/>
            <person name="Farmer C."/>
            <person name="Delahaunty K."/>
            <person name="Markovic C."/>
            <person name="Hall O."/>
            <person name="Minx P."/>
            <person name="Tomlinson C."/>
            <person name="Mitreva M."/>
            <person name="Hou S."/>
            <person name="Chen J."/>
            <person name="Wollam A."/>
            <person name="Pepin K.H."/>
            <person name="Johnson M."/>
            <person name="Bhonagiri V."/>
            <person name="Zhang X."/>
            <person name="Suruliraj S."/>
            <person name="Warren W."/>
            <person name="Chinwalla A."/>
            <person name="Mardis E.R."/>
            <person name="Wilson R.K."/>
        </authorList>
    </citation>
    <scope>NUCLEOTIDE SEQUENCE [LARGE SCALE GENOMIC DNA]</scope>
    <source>
        <strain evidence="2 3">ATCC 29863</strain>
    </source>
</reference>
<keyword evidence="2" id="KW-0176">Collagen</keyword>
<dbReference type="Proteomes" id="UP000004459">
    <property type="component" value="Unassembled WGS sequence"/>
</dbReference>
<proteinExistence type="predicted"/>
<feature type="region of interest" description="Disordered" evidence="1">
    <location>
        <begin position="47"/>
        <end position="150"/>
    </location>
</feature>
<name>G9YM70_FLAPL</name>
<dbReference type="GO" id="GO:0030198">
    <property type="term" value="P:extracellular matrix organization"/>
    <property type="evidence" value="ECO:0007669"/>
    <property type="project" value="TreeGrafter"/>
</dbReference>
<feature type="compositionally biased region" description="Low complexity" evidence="1">
    <location>
        <begin position="264"/>
        <end position="281"/>
    </location>
</feature>
<sequence>MVVGGGPGSGGGSVVVPNINATVETLPAGSEATVEKSGSNTNVTFNFGIPKGDTGAKGDQGAPGATGPAGPQGIQGEQGVEGPAGPAGPTGSTGPQGEPGVQGPEGPQGIQGERGATGPEGPQGPQGPAGSVGPQGPQGIQGPKGDQGNPFLIQKIYDTVSAMNEGYATDGLPQGSLVGISTQTGGEQGGYIYAKGASAYEFFYDLSTTEGIQGPKGDPGEQGPQGEQGPAGPAGPTGPQGAQGEPGPTGPAGPRGEQGPSGTAGVQGPAGPQGAVGAQGPKGETGVQGPAGADGKAATIKIGTVTTGDPGTAAQVTNSGTSSDAVFDFTIPRGRDGSSGGSAASTDAVPFTLTSTGWAGESAPYTQTATVAGITKDNSAVTGPATPTDAINAANAGVKWSAQGENALTYTAQSKPSVDLKYNALIFATTA</sequence>
<feature type="compositionally biased region" description="Low complexity" evidence="1">
    <location>
        <begin position="213"/>
        <end position="231"/>
    </location>
</feature>
<dbReference type="Pfam" id="PF01391">
    <property type="entry name" value="Collagen"/>
    <property type="match status" value="2"/>
</dbReference>
<dbReference type="AlphaFoldDB" id="G9YM70"/>
<dbReference type="PANTHER" id="PTHR24023">
    <property type="entry name" value="COLLAGEN ALPHA"/>
    <property type="match status" value="1"/>
</dbReference>
<organism evidence="2 3">
    <name type="scientific">Flavonifractor plautii ATCC 29863</name>
    <dbReference type="NCBI Taxonomy" id="411475"/>
    <lineage>
        <taxon>Bacteria</taxon>
        <taxon>Bacillati</taxon>
        <taxon>Bacillota</taxon>
        <taxon>Clostridia</taxon>
        <taxon>Eubacteriales</taxon>
        <taxon>Oscillospiraceae</taxon>
        <taxon>Flavonifractor</taxon>
    </lineage>
</organism>
<evidence type="ECO:0000256" key="1">
    <source>
        <dbReference type="SAM" id="MobiDB-lite"/>
    </source>
</evidence>
<comment type="caution">
    <text evidence="2">The sequence shown here is derived from an EMBL/GenBank/DDBJ whole genome shotgun (WGS) entry which is preliminary data.</text>
</comment>
<dbReference type="GO" id="GO:0031012">
    <property type="term" value="C:extracellular matrix"/>
    <property type="evidence" value="ECO:0007669"/>
    <property type="project" value="TreeGrafter"/>
</dbReference>
<dbReference type="InterPro" id="IPR050149">
    <property type="entry name" value="Collagen_superfamily"/>
</dbReference>
<dbReference type="PATRIC" id="fig|411475.3.peg.503"/>
<dbReference type="PANTHER" id="PTHR24023:SF1095">
    <property type="entry name" value="EGF-LIKE DOMAIN-CONTAINING PROTEIN"/>
    <property type="match status" value="1"/>
</dbReference>
<evidence type="ECO:0000313" key="2">
    <source>
        <dbReference type="EMBL" id="EHM54361.1"/>
    </source>
</evidence>
<dbReference type="EMBL" id="AGCK01000040">
    <property type="protein sequence ID" value="EHM54361.1"/>
    <property type="molecule type" value="Genomic_DNA"/>
</dbReference>
<dbReference type="InterPro" id="IPR008160">
    <property type="entry name" value="Collagen"/>
</dbReference>
<feature type="region of interest" description="Disordered" evidence="1">
    <location>
        <begin position="209"/>
        <end position="294"/>
    </location>
</feature>
<feature type="compositionally biased region" description="Low complexity" evidence="1">
    <location>
        <begin position="126"/>
        <end position="148"/>
    </location>
</feature>
<evidence type="ECO:0000313" key="3">
    <source>
        <dbReference type="Proteomes" id="UP000004459"/>
    </source>
</evidence>
<dbReference type="HOGENOM" id="CLU_635772_0_0_9"/>
<dbReference type="GO" id="GO:0005615">
    <property type="term" value="C:extracellular space"/>
    <property type="evidence" value="ECO:0007669"/>
    <property type="project" value="TreeGrafter"/>
</dbReference>
<accession>G9YM70</accession>